<dbReference type="EMBL" id="CAMPGE010006269">
    <property type="protein sequence ID" value="CAI2365116.1"/>
    <property type="molecule type" value="Genomic_DNA"/>
</dbReference>
<comment type="caution">
    <text evidence="1">The sequence shown here is derived from an EMBL/GenBank/DDBJ whole genome shotgun (WGS) entry which is preliminary data.</text>
</comment>
<proteinExistence type="predicted"/>
<sequence length="138" mass="15854">MNLRENEDIKLFRKPENSGIMHKANRLMRNSSAFGQRLSPSSPLASSLILYSPGNFKAMRAKIQDYSPVCSYVRSQKRNFNSSSFKISANKNRPGSLIEQEHQFEKKYKCKQSLKASTKYRPKKPSKIFVPKISTDFS</sequence>
<dbReference type="Proteomes" id="UP001295684">
    <property type="component" value="Unassembled WGS sequence"/>
</dbReference>
<accession>A0AAD1XBR5</accession>
<dbReference type="AlphaFoldDB" id="A0AAD1XBR5"/>
<gene>
    <name evidence="1" type="ORF">ECRASSUSDP1_LOCUS6466</name>
</gene>
<organism evidence="1 2">
    <name type="scientific">Euplotes crassus</name>
    <dbReference type="NCBI Taxonomy" id="5936"/>
    <lineage>
        <taxon>Eukaryota</taxon>
        <taxon>Sar</taxon>
        <taxon>Alveolata</taxon>
        <taxon>Ciliophora</taxon>
        <taxon>Intramacronucleata</taxon>
        <taxon>Spirotrichea</taxon>
        <taxon>Hypotrichia</taxon>
        <taxon>Euplotida</taxon>
        <taxon>Euplotidae</taxon>
        <taxon>Moneuplotes</taxon>
    </lineage>
</organism>
<reference evidence="1" key="1">
    <citation type="submission" date="2023-07" db="EMBL/GenBank/DDBJ databases">
        <authorList>
            <consortium name="AG Swart"/>
            <person name="Singh M."/>
            <person name="Singh A."/>
            <person name="Seah K."/>
            <person name="Emmerich C."/>
        </authorList>
    </citation>
    <scope>NUCLEOTIDE SEQUENCE</scope>
    <source>
        <strain evidence="1">DP1</strain>
    </source>
</reference>
<evidence type="ECO:0000313" key="1">
    <source>
        <dbReference type="EMBL" id="CAI2365116.1"/>
    </source>
</evidence>
<keyword evidence="2" id="KW-1185">Reference proteome</keyword>
<name>A0AAD1XBR5_EUPCR</name>
<evidence type="ECO:0000313" key="2">
    <source>
        <dbReference type="Proteomes" id="UP001295684"/>
    </source>
</evidence>
<protein>
    <submittedName>
        <fullName evidence="1">Uncharacterized protein</fullName>
    </submittedName>
</protein>